<accession>S3D7B8</accession>
<dbReference type="HOGENOM" id="CLU_2210309_0_0_1"/>
<dbReference type="AlphaFoldDB" id="S3D7B8"/>
<keyword evidence="2" id="KW-1185">Reference proteome</keyword>
<sequence>MGDLVDEWPYREIVVEFGGRGTGTPNYSSPDGRIEGGIRYQGRFLLVVAAVLGGRRNIQAEITVKLHGGEGEGWKSGRVEAIRVDTGRPLRGGMGMPKLGDWVGVLE</sequence>
<dbReference type="GeneID" id="19465100"/>
<evidence type="ECO:0000313" key="2">
    <source>
        <dbReference type="Proteomes" id="UP000016922"/>
    </source>
</evidence>
<name>S3D7B8_GLAL2</name>
<organism evidence="1 2">
    <name type="scientific">Glarea lozoyensis (strain ATCC 20868 / MF5171)</name>
    <dbReference type="NCBI Taxonomy" id="1116229"/>
    <lineage>
        <taxon>Eukaryota</taxon>
        <taxon>Fungi</taxon>
        <taxon>Dikarya</taxon>
        <taxon>Ascomycota</taxon>
        <taxon>Pezizomycotina</taxon>
        <taxon>Leotiomycetes</taxon>
        <taxon>Helotiales</taxon>
        <taxon>Helotiaceae</taxon>
        <taxon>Glarea</taxon>
    </lineage>
</organism>
<reference evidence="1 2" key="1">
    <citation type="journal article" date="2013" name="BMC Genomics">
        <title>Genomics-driven discovery of the pneumocandin biosynthetic gene cluster in the fungus Glarea lozoyensis.</title>
        <authorList>
            <person name="Chen L."/>
            <person name="Yue Q."/>
            <person name="Zhang X."/>
            <person name="Xiang M."/>
            <person name="Wang C."/>
            <person name="Li S."/>
            <person name="Che Y."/>
            <person name="Ortiz-Lopez F.J."/>
            <person name="Bills G.F."/>
            <person name="Liu X."/>
            <person name="An Z."/>
        </authorList>
    </citation>
    <scope>NUCLEOTIDE SEQUENCE [LARGE SCALE GENOMIC DNA]</scope>
    <source>
        <strain evidence="2">ATCC 20868 / MF5171</strain>
    </source>
</reference>
<dbReference type="EMBL" id="KE145358">
    <property type="protein sequence ID" value="EPE33034.1"/>
    <property type="molecule type" value="Genomic_DNA"/>
</dbReference>
<dbReference type="Proteomes" id="UP000016922">
    <property type="component" value="Unassembled WGS sequence"/>
</dbReference>
<dbReference type="KEGG" id="glz:GLAREA_06046"/>
<protein>
    <submittedName>
        <fullName evidence="1">Uncharacterized protein</fullName>
    </submittedName>
</protein>
<gene>
    <name evidence="1" type="ORF">GLAREA_06046</name>
</gene>
<proteinExistence type="predicted"/>
<dbReference type="RefSeq" id="XP_008079651.1">
    <property type="nucleotide sequence ID" value="XM_008081460.1"/>
</dbReference>
<evidence type="ECO:0000313" key="1">
    <source>
        <dbReference type="EMBL" id="EPE33034.1"/>
    </source>
</evidence>